<gene>
    <name evidence="1" type="ORF">Hypma_016485</name>
</gene>
<evidence type="ECO:0000313" key="2">
    <source>
        <dbReference type="Proteomes" id="UP000076154"/>
    </source>
</evidence>
<comment type="caution">
    <text evidence="1">The sequence shown here is derived from an EMBL/GenBank/DDBJ whole genome shotgun (WGS) entry which is preliminary data.</text>
</comment>
<sequence>MIPPLTPSSIQLNDLRILTNTNLRALRALGLDRQHGHTTNAPIHFVQDDSFRPVSRNMSGCICSNHIQSHVYSPPSEILGEIFIHCVPSEHVYSHFSIHEAPMLLCRVCGYWREVALSMASLWSNFICYIGKEIRPSHALIFELWLQLSRTHFESTDLREYWMT</sequence>
<protein>
    <recommendedName>
        <fullName evidence="3">F-box domain-containing protein</fullName>
    </recommendedName>
</protein>
<dbReference type="AlphaFoldDB" id="A0A369IYQ9"/>
<evidence type="ECO:0000313" key="1">
    <source>
        <dbReference type="EMBL" id="RDB14889.1"/>
    </source>
</evidence>
<accession>A0A369IYQ9</accession>
<proteinExistence type="predicted"/>
<evidence type="ECO:0008006" key="3">
    <source>
        <dbReference type="Google" id="ProtNLM"/>
    </source>
</evidence>
<dbReference type="OrthoDB" id="3365698at2759"/>
<dbReference type="Proteomes" id="UP000076154">
    <property type="component" value="Unassembled WGS sequence"/>
</dbReference>
<organism evidence="1 2">
    <name type="scientific">Hypsizygus marmoreus</name>
    <name type="common">White beech mushroom</name>
    <name type="synonym">Agaricus marmoreus</name>
    <dbReference type="NCBI Taxonomy" id="39966"/>
    <lineage>
        <taxon>Eukaryota</taxon>
        <taxon>Fungi</taxon>
        <taxon>Dikarya</taxon>
        <taxon>Basidiomycota</taxon>
        <taxon>Agaricomycotina</taxon>
        <taxon>Agaricomycetes</taxon>
        <taxon>Agaricomycetidae</taxon>
        <taxon>Agaricales</taxon>
        <taxon>Tricholomatineae</taxon>
        <taxon>Lyophyllaceae</taxon>
        <taxon>Hypsizygus</taxon>
    </lineage>
</organism>
<keyword evidence="2" id="KW-1185">Reference proteome</keyword>
<dbReference type="EMBL" id="LUEZ02000096">
    <property type="protein sequence ID" value="RDB14889.1"/>
    <property type="molecule type" value="Genomic_DNA"/>
</dbReference>
<dbReference type="InParanoid" id="A0A369IYQ9"/>
<reference evidence="1" key="1">
    <citation type="submission" date="2018-04" db="EMBL/GenBank/DDBJ databases">
        <title>Whole genome sequencing of Hypsizygus marmoreus.</title>
        <authorList>
            <person name="Choi I.-G."/>
            <person name="Min B."/>
            <person name="Kim J.-G."/>
            <person name="Kim S."/>
            <person name="Oh Y.-L."/>
            <person name="Kong W.-S."/>
            <person name="Park H."/>
            <person name="Jeong J."/>
            <person name="Song E.-S."/>
        </authorList>
    </citation>
    <scope>NUCLEOTIDE SEQUENCE [LARGE SCALE GENOMIC DNA]</scope>
    <source>
        <strain evidence="1">51987-8</strain>
    </source>
</reference>
<name>A0A369IYQ9_HYPMA</name>